<feature type="domain" description="4'-phosphopantetheinyl transferase" evidence="14">
    <location>
        <begin position="109"/>
        <end position="190"/>
    </location>
</feature>
<keyword evidence="13" id="KW-0479">Metal-binding</keyword>
<feature type="binding site" evidence="12">
    <location>
        <position position="152"/>
    </location>
    <ligand>
        <name>CoA</name>
        <dbReference type="ChEBI" id="CHEBI:57287"/>
    </ligand>
</feature>
<evidence type="ECO:0000256" key="12">
    <source>
        <dbReference type="PIRSR" id="PIRSR603542-1"/>
    </source>
</evidence>
<feature type="binding site" evidence="12">
    <location>
        <position position="47"/>
    </location>
    <ligand>
        <name>CoA</name>
        <dbReference type="ChEBI" id="CHEBI:57287"/>
    </ligand>
</feature>
<sequence length="223" mass="23442">MAEEEIAAAVRGLFDPSVGVAVRRLDATHSPLLPGEAAHLSRARPARIAEFTAGRTAARKAMEALGVDPQPVLMASDRAPIWPEGLVGSISHSATWCIAVLARKGDFVSLGVDIEEDSPLPNDLAGEICSPTELAHAAGWSNGATRIFCAKEAGYKAQYPLTGALFGFDRFAVQLNDDHSFDARFTQATKGFRRGDNLPGRILSVAGHLVSGVAIGQIAAKGA</sequence>
<feature type="binding site" evidence="12">
    <location>
        <position position="156"/>
    </location>
    <ligand>
        <name>CoA</name>
        <dbReference type="ChEBI" id="CHEBI:57287"/>
    </ligand>
</feature>
<dbReference type="AlphaFoldDB" id="A0A1G7LGX6"/>
<comment type="similarity">
    <text evidence="3">Belongs to the P-Pant transferase superfamily. EntD family.</text>
</comment>
<comment type="cofactor">
    <cofactor evidence="13">
        <name>Mg(2+)</name>
        <dbReference type="ChEBI" id="CHEBI:18420"/>
    </cofactor>
</comment>
<keyword evidence="17" id="KW-1185">Reference proteome</keyword>
<comment type="catalytic activity">
    <reaction evidence="10">
        <text>apo-[aryl-carrier protein] + CoA = holo-[aryl-carrier protein] + adenosine 3',5'-bisphosphate + H(+)</text>
        <dbReference type="Rhea" id="RHEA:48404"/>
        <dbReference type="Rhea" id="RHEA-COMP:15903"/>
        <dbReference type="Rhea" id="RHEA-COMP:17557"/>
        <dbReference type="ChEBI" id="CHEBI:15378"/>
        <dbReference type="ChEBI" id="CHEBI:29999"/>
        <dbReference type="ChEBI" id="CHEBI:57287"/>
        <dbReference type="ChEBI" id="CHEBI:58343"/>
        <dbReference type="ChEBI" id="CHEBI:64479"/>
    </reaction>
</comment>
<dbReference type="PANTHER" id="PTHR38096">
    <property type="entry name" value="ENTEROBACTIN SYNTHASE COMPONENT D"/>
    <property type="match status" value="1"/>
</dbReference>
<feature type="binding site" evidence="12">
    <location>
        <position position="55"/>
    </location>
    <ligand>
        <name>CoA</name>
        <dbReference type="ChEBI" id="CHEBI:57287"/>
    </ligand>
</feature>
<evidence type="ECO:0000256" key="1">
    <source>
        <dbReference type="ARBA" id="ARBA00003937"/>
    </source>
</evidence>
<evidence type="ECO:0000256" key="5">
    <source>
        <dbReference type="ARBA" id="ARBA00019087"/>
    </source>
</evidence>
<name>A0A1G7LGX6_9RHOB</name>
<dbReference type="Pfam" id="PF17837">
    <property type="entry name" value="4PPT_N"/>
    <property type="match status" value="1"/>
</dbReference>
<reference evidence="17" key="1">
    <citation type="submission" date="2016-10" db="EMBL/GenBank/DDBJ databases">
        <authorList>
            <person name="Varghese N."/>
            <person name="Submissions S."/>
        </authorList>
    </citation>
    <scope>NUCLEOTIDE SEQUENCE [LARGE SCALE GENOMIC DNA]</scope>
    <source>
        <strain evidence="17">DSM 16477</strain>
    </source>
</reference>
<dbReference type="Pfam" id="PF01648">
    <property type="entry name" value="ACPS"/>
    <property type="match status" value="1"/>
</dbReference>
<comment type="subunit">
    <text evidence="4">EntB, EntD, EntE, and EntF form a multienzyme complex called enterobactin synthase.</text>
</comment>
<feature type="binding site" evidence="13">
    <location>
        <position position="113"/>
    </location>
    <ligand>
        <name>Mg(2+)</name>
        <dbReference type="ChEBI" id="CHEBI:18420"/>
    </ligand>
</feature>
<evidence type="ECO:0000313" key="16">
    <source>
        <dbReference type="EMBL" id="SDF48725.1"/>
    </source>
</evidence>
<dbReference type="STRING" id="218672.SAMN04489759_102300"/>
<dbReference type="GO" id="GO:0005886">
    <property type="term" value="C:plasma membrane"/>
    <property type="evidence" value="ECO:0007669"/>
    <property type="project" value="TreeGrafter"/>
</dbReference>
<organism evidence="16 17">
    <name type="scientific">Sulfitobacter delicatus</name>
    <dbReference type="NCBI Taxonomy" id="218672"/>
    <lineage>
        <taxon>Bacteria</taxon>
        <taxon>Pseudomonadati</taxon>
        <taxon>Pseudomonadota</taxon>
        <taxon>Alphaproteobacteria</taxon>
        <taxon>Rhodobacterales</taxon>
        <taxon>Roseobacteraceae</taxon>
        <taxon>Sulfitobacter</taxon>
    </lineage>
</organism>
<feature type="binding site" evidence="12">
    <location>
        <position position="113"/>
    </location>
    <ligand>
        <name>CoA</name>
        <dbReference type="ChEBI" id="CHEBI:57287"/>
    </ligand>
</feature>
<dbReference type="PRINTS" id="PR01399">
    <property type="entry name" value="ENTSNTHTASED"/>
</dbReference>
<gene>
    <name evidence="16" type="ORF">SAMN04489759_102300</name>
</gene>
<keyword evidence="6 16" id="KW-0808">Transferase</keyword>
<evidence type="ECO:0000256" key="8">
    <source>
        <dbReference type="ARBA" id="ARBA00029894"/>
    </source>
</evidence>
<dbReference type="GO" id="GO:0009366">
    <property type="term" value="C:enterobactin synthetase complex"/>
    <property type="evidence" value="ECO:0007669"/>
    <property type="project" value="InterPro"/>
</dbReference>
<evidence type="ECO:0000259" key="14">
    <source>
        <dbReference type="Pfam" id="PF01648"/>
    </source>
</evidence>
<evidence type="ECO:0000259" key="15">
    <source>
        <dbReference type="Pfam" id="PF17837"/>
    </source>
</evidence>
<dbReference type="InterPro" id="IPR037143">
    <property type="entry name" value="4-PPantetheinyl_Trfase_dom_sf"/>
</dbReference>
<dbReference type="PANTHER" id="PTHR38096:SF1">
    <property type="entry name" value="ENTEROBACTIN SYNTHASE COMPONENT D"/>
    <property type="match status" value="1"/>
</dbReference>
<dbReference type="Proteomes" id="UP000199399">
    <property type="component" value="Unassembled WGS sequence"/>
</dbReference>
<feature type="binding site" evidence="13">
    <location>
        <position position="115"/>
    </location>
    <ligand>
        <name>Mg(2+)</name>
        <dbReference type="ChEBI" id="CHEBI:18420"/>
    </ligand>
</feature>
<evidence type="ECO:0000256" key="7">
    <source>
        <dbReference type="ARBA" id="ARBA00023191"/>
    </source>
</evidence>
<protein>
    <recommendedName>
        <fullName evidence="5">Enterobactin synthase component D</fullName>
    </recommendedName>
    <alternativeName>
        <fullName evidence="8">4'-phosphopantetheinyl transferase EntD</fullName>
    </alternativeName>
    <alternativeName>
        <fullName evidence="9">Enterochelin synthase D</fullName>
    </alternativeName>
</protein>
<evidence type="ECO:0000256" key="11">
    <source>
        <dbReference type="ARBA" id="ARBA00049191"/>
    </source>
</evidence>
<evidence type="ECO:0000256" key="3">
    <source>
        <dbReference type="ARBA" id="ARBA00008342"/>
    </source>
</evidence>
<evidence type="ECO:0000256" key="2">
    <source>
        <dbReference type="ARBA" id="ARBA00004993"/>
    </source>
</evidence>
<comment type="function">
    <text evidence="1">Involved in the biosynthesis of the siderophore enterobactin (enterochelin), which is a macrocyclic trimeric lactone of N-(2,3-dihydroxybenzoyl)-serine. The serine trilactone serves as a scaffolding for the three catechol functionalities that provide hexadentate coordination for the tightly ligated iron(2+) atoms. Plays an essential role in the assembly of the enterobactin by catalyzing the transfer of the 4'-phosphopantetheine (Ppant) moiety from coenzyme A to the apo-domains of both EntB (ArCP domain) and EntF (PCP domain) to yield their holo-forms which make them competent for the activation of 2,3-dihydroxybenzoate (DHB) and L-serine, respectively.</text>
</comment>
<dbReference type="GO" id="GO:0008897">
    <property type="term" value="F:holo-[acyl-carrier-protein] synthase activity"/>
    <property type="evidence" value="ECO:0007669"/>
    <property type="project" value="InterPro"/>
</dbReference>
<dbReference type="InterPro" id="IPR041354">
    <property type="entry name" value="4PPT_N"/>
</dbReference>
<evidence type="ECO:0000256" key="4">
    <source>
        <dbReference type="ARBA" id="ARBA00011503"/>
    </source>
</evidence>
<dbReference type="EMBL" id="FNBP01000002">
    <property type="protein sequence ID" value="SDF48725.1"/>
    <property type="molecule type" value="Genomic_DNA"/>
</dbReference>
<evidence type="ECO:0000313" key="17">
    <source>
        <dbReference type="Proteomes" id="UP000199399"/>
    </source>
</evidence>
<feature type="domain" description="4'-phosphopantetheinyl transferase N-terminal" evidence="15">
    <location>
        <begin position="36"/>
        <end position="102"/>
    </location>
</feature>
<dbReference type="InterPro" id="IPR008278">
    <property type="entry name" value="4-PPantetheinyl_Trfase_dom"/>
</dbReference>
<evidence type="ECO:0000256" key="9">
    <source>
        <dbReference type="ARBA" id="ARBA00031996"/>
    </source>
</evidence>
<feature type="binding site" evidence="13">
    <location>
        <position position="114"/>
    </location>
    <ligand>
        <name>Mg(2+)</name>
        <dbReference type="ChEBI" id="CHEBI:18420"/>
    </ligand>
</feature>
<dbReference type="Gene3D" id="3.90.470.20">
    <property type="entry name" value="4'-phosphopantetheinyl transferase domain"/>
    <property type="match status" value="1"/>
</dbReference>
<keyword evidence="7" id="KW-0259">Enterobactin biosynthesis</keyword>
<dbReference type="SUPFAM" id="SSF56214">
    <property type="entry name" value="4'-phosphopantetheinyl transferase"/>
    <property type="match status" value="1"/>
</dbReference>
<comment type="catalytic activity">
    <reaction evidence="11">
        <text>apo-[peptidyl-carrier protein] + CoA = holo-[peptidyl-carrier protein] + adenosine 3',5'-bisphosphate + H(+)</text>
        <dbReference type="Rhea" id="RHEA:46228"/>
        <dbReference type="Rhea" id="RHEA-COMP:11479"/>
        <dbReference type="Rhea" id="RHEA-COMP:11480"/>
        <dbReference type="ChEBI" id="CHEBI:15378"/>
        <dbReference type="ChEBI" id="CHEBI:29999"/>
        <dbReference type="ChEBI" id="CHEBI:57287"/>
        <dbReference type="ChEBI" id="CHEBI:58343"/>
        <dbReference type="ChEBI" id="CHEBI:64479"/>
    </reaction>
</comment>
<evidence type="ECO:0000256" key="13">
    <source>
        <dbReference type="PIRSR" id="PIRSR603542-2"/>
    </source>
</evidence>
<dbReference type="InterPro" id="IPR003542">
    <property type="entry name" value="Enbac_synth_compD-like"/>
</dbReference>
<dbReference type="GO" id="GO:0009239">
    <property type="term" value="P:enterobactin biosynthetic process"/>
    <property type="evidence" value="ECO:0007669"/>
    <property type="project" value="UniProtKB-UniPathway"/>
</dbReference>
<dbReference type="GO" id="GO:0000287">
    <property type="term" value="F:magnesium ion binding"/>
    <property type="evidence" value="ECO:0007669"/>
    <property type="project" value="InterPro"/>
</dbReference>
<dbReference type="UniPathway" id="UPA00017"/>
<proteinExistence type="inferred from homology"/>
<comment type="pathway">
    <text evidence="2">Siderophore biosynthesis; enterobactin biosynthesis.</text>
</comment>
<evidence type="ECO:0000256" key="6">
    <source>
        <dbReference type="ARBA" id="ARBA00022679"/>
    </source>
</evidence>
<dbReference type="OrthoDB" id="8210607at2"/>
<accession>A0A1G7LGX6</accession>
<dbReference type="RefSeq" id="WP_093739701.1">
    <property type="nucleotide sequence ID" value="NZ_FNBP01000002.1"/>
</dbReference>
<feature type="binding site" evidence="12">
    <location>
        <begin position="91"/>
        <end position="92"/>
    </location>
    <ligand>
        <name>CoA</name>
        <dbReference type="ChEBI" id="CHEBI:57287"/>
    </ligand>
</feature>
<keyword evidence="13" id="KW-0460">Magnesium</keyword>
<evidence type="ECO:0000256" key="10">
    <source>
        <dbReference type="ARBA" id="ARBA00049176"/>
    </source>
</evidence>